<comment type="caution">
    <text evidence="8">The sequence shown here is derived from an EMBL/GenBank/DDBJ whole genome shotgun (WGS) entry which is preliminary data.</text>
</comment>
<dbReference type="OrthoDB" id="8188647at2759"/>
<feature type="transmembrane region" description="Helical" evidence="7">
    <location>
        <begin position="395"/>
        <end position="415"/>
    </location>
</feature>
<evidence type="ECO:0000256" key="5">
    <source>
        <dbReference type="ARBA" id="ARBA00023136"/>
    </source>
</evidence>
<feature type="transmembrane region" description="Helical" evidence="7">
    <location>
        <begin position="79"/>
        <end position="103"/>
    </location>
</feature>
<proteinExistence type="inferred from homology"/>
<dbReference type="InterPro" id="IPR008795">
    <property type="entry name" value="Prominin"/>
</dbReference>
<gene>
    <name evidence="8" type="ORF">J437_LFUL012178</name>
</gene>
<keyword evidence="4 7" id="KW-1133">Transmembrane helix</keyword>
<dbReference type="EMBL" id="KZ308600">
    <property type="protein sequence ID" value="KAG8232181.1"/>
    <property type="molecule type" value="Genomic_DNA"/>
</dbReference>
<dbReference type="Pfam" id="PF05478">
    <property type="entry name" value="Prominin"/>
    <property type="match status" value="1"/>
</dbReference>
<evidence type="ECO:0000256" key="3">
    <source>
        <dbReference type="ARBA" id="ARBA00022692"/>
    </source>
</evidence>
<comment type="subcellular location">
    <subcellularLocation>
        <location evidence="1">Membrane</location>
        <topology evidence="1">Multi-pass membrane protein</topology>
    </subcellularLocation>
</comment>
<evidence type="ECO:0000256" key="4">
    <source>
        <dbReference type="ARBA" id="ARBA00022989"/>
    </source>
</evidence>
<evidence type="ECO:0000256" key="1">
    <source>
        <dbReference type="ARBA" id="ARBA00004141"/>
    </source>
</evidence>
<keyword evidence="6" id="KW-0325">Glycoprotein</keyword>
<keyword evidence="5 7" id="KW-0472">Membrane</keyword>
<sequence>MDIEDSSRVLQTVAKDVSIMVDKARGKALRLVENIEEVEYWRWITGIGCSVAFMVVWLLILAGVSCGCCGAEEKASPTLLSGVIIGSLISIVLWTVAMAALVVGGHGQVFICRPLYEEPDFVALTRLLDSPGAVLRFKDNGGSGGFFSSLLYGNSTLDVPLRRVLRECRGNMATYPAFQLQRVFDAEEETDHYEWKKFRNQVDRLDVNLTDVQILTPALQMKLNNLLDATMLNLTDYRVKLNGPVTLKDMSSFADQLEKVANQIQDLATASRLETLASRAKRLLASHIQVLETQKEDLVYQLTMLEVQLLPLQRQVNQSISHLKTIQYFINNQGSAIAQQKSRDYMDRIVGYMEQYREHVMSGVQRTVANCRPIWDIFHATRLLLCRHIMDPLNGFWFASVWCLVLLLAATPLLLKLADYYKHIHQQMSHGVGSQSEMIVGQETEASSNWNTPG</sequence>
<evidence type="ECO:0000256" key="2">
    <source>
        <dbReference type="ARBA" id="ARBA00006058"/>
    </source>
</evidence>
<comment type="similarity">
    <text evidence="2">Belongs to the prominin family.</text>
</comment>
<reference evidence="8" key="1">
    <citation type="submission" date="2013-04" db="EMBL/GenBank/DDBJ databases">
        <authorList>
            <person name="Qu J."/>
            <person name="Murali S.C."/>
            <person name="Bandaranaike D."/>
            <person name="Bellair M."/>
            <person name="Blankenburg K."/>
            <person name="Chao H."/>
            <person name="Dinh H."/>
            <person name="Doddapaneni H."/>
            <person name="Downs B."/>
            <person name="Dugan-Rocha S."/>
            <person name="Elkadiri S."/>
            <person name="Gnanaolivu R.D."/>
            <person name="Hernandez B."/>
            <person name="Javaid M."/>
            <person name="Jayaseelan J.C."/>
            <person name="Lee S."/>
            <person name="Li M."/>
            <person name="Ming W."/>
            <person name="Munidasa M."/>
            <person name="Muniz J."/>
            <person name="Nguyen L."/>
            <person name="Ongeri F."/>
            <person name="Osuji N."/>
            <person name="Pu L.-L."/>
            <person name="Puazo M."/>
            <person name="Qu C."/>
            <person name="Quiroz J."/>
            <person name="Raj R."/>
            <person name="Weissenberger G."/>
            <person name="Xin Y."/>
            <person name="Zou X."/>
            <person name="Han Y."/>
            <person name="Richards S."/>
            <person name="Worley K."/>
            <person name="Muzny D."/>
            <person name="Gibbs R."/>
        </authorList>
    </citation>
    <scope>NUCLEOTIDE SEQUENCE</scope>
    <source>
        <strain evidence="8">Sampled in the wild</strain>
    </source>
</reference>
<dbReference type="GO" id="GO:0016020">
    <property type="term" value="C:membrane"/>
    <property type="evidence" value="ECO:0007669"/>
    <property type="project" value="UniProtKB-SubCell"/>
</dbReference>
<evidence type="ECO:0000313" key="9">
    <source>
        <dbReference type="Proteomes" id="UP000792457"/>
    </source>
</evidence>
<protein>
    <submittedName>
        <fullName evidence="8">Uncharacterized protein</fullName>
    </submittedName>
</protein>
<evidence type="ECO:0000313" key="8">
    <source>
        <dbReference type="EMBL" id="KAG8232181.1"/>
    </source>
</evidence>
<keyword evidence="3 7" id="KW-0812">Transmembrane</keyword>
<feature type="transmembrane region" description="Helical" evidence="7">
    <location>
        <begin position="40"/>
        <end position="67"/>
    </location>
</feature>
<organism evidence="8 9">
    <name type="scientific">Ladona fulva</name>
    <name type="common">Scarce chaser dragonfly</name>
    <name type="synonym">Libellula fulva</name>
    <dbReference type="NCBI Taxonomy" id="123851"/>
    <lineage>
        <taxon>Eukaryota</taxon>
        <taxon>Metazoa</taxon>
        <taxon>Ecdysozoa</taxon>
        <taxon>Arthropoda</taxon>
        <taxon>Hexapoda</taxon>
        <taxon>Insecta</taxon>
        <taxon>Pterygota</taxon>
        <taxon>Palaeoptera</taxon>
        <taxon>Odonata</taxon>
        <taxon>Epiprocta</taxon>
        <taxon>Anisoptera</taxon>
        <taxon>Libelluloidea</taxon>
        <taxon>Libellulidae</taxon>
        <taxon>Ladona</taxon>
    </lineage>
</organism>
<accession>A0A8K0KDP5</accession>
<dbReference type="PANTHER" id="PTHR22730">
    <property type="entry name" value="PROMININ PROM PROTEIN"/>
    <property type="match status" value="1"/>
</dbReference>
<dbReference type="PANTHER" id="PTHR22730:SF1">
    <property type="entry name" value="PROMININ-LIKE PROTEIN"/>
    <property type="match status" value="1"/>
</dbReference>
<evidence type="ECO:0000256" key="6">
    <source>
        <dbReference type="ARBA" id="ARBA00023180"/>
    </source>
</evidence>
<name>A0A8K0KDP5_LADFU</name>
<keyword evidence="9" id="KW-1185">Reference proteome</keyword>
<evidence type="ECO:0000256" key="7">
    <source>
        <dbReference type="SAM" id="Phobius"/>
    </source>
</evidence>
<reference evidence="8" key="2">
    <citation type="submission" date="2017-10" db="EMBL/GenBank/DDBJ databases">
        <title>Ladona fulva Genome sequencing and assembly.</title>
        <authorList>
            <person name="Murali S."/>
            <person name="Richards S."/>
            <person name="Bandaranaike D."/>
            <person name="Bellair M."/>
            <person name="Blankenburg K."/>
            <person name="Chao H."/>
            <person name="Dinh H."/>
            <person name="Doddapaneni H."/>
            <person name="Dugan-Rocha S."/>
            <person name="Elkadiri S."/>
            <person name="Gnanaolivu R."/>
            <person name="Hernandez B."/>
            <person name="Skinner E."/>
            <person name="Javaid M."/>
            <person name="Lee S."/>
            <person name="Li M."/>
            <person name="Ming W."/>
            <person name="Munidasa M."/>
            <person name="Muniz J."/>
            <person name="Nguyen L."/>
            <person name="Hughes D."/>
            <person name="Osuji N."/>
            <person name="Pu L.-L."/>
            <person name="Puazo M."/>
            <person name="Qu C."/>
            <person name="Quiroz J."/>
            <person name="Raj R."/>
            <person name="Weissenberger G."/>
            <person name="Xin Y."/>
            <person name="Zou X."/>
            <person name="Han Y."/>
            <person name="Worley K."/>
            <person name="Muzny D."/>
            <person name="Gibbs R."/>
        </authorList>
    </citation>
    <scope>NUCLEOTIDE SEQUENCE</scope>
    <source>
        <strain evidence="8">Sampled in the wild</strain>
    </source>
</reference>
<dbReference type="Proteomes" id="UP000792457">
    <property type="component" value="Unassembled WGS sequence"/>
</dbReference>
<dbReference type="AlphaFoldDB" id="A0A8K0KDP5"/>